<gene>
    <name evidence="4" type="ORF">MICPUCDRAFT_37513</name>
</gene>
<accession>C1MVJ0</accession>
<proteinExistence type="inferred from homology"/>
<dbReference type="eggNOG" id="ENOG502QUU3">
    <property type="taxonomic scope" value="Eukaryota"/>
</dbReference>
<dbReference type="InterPro" id="IPR006680">
    <property type="entry name" value="Amidohydro-rel"/>
</dbReference>
<keyword evidence="5" id="KW-1185">Reference proteome</keyword>
<dbReference type="SUPFAM" id="SSF51556">
    <property type="entry name" value="Metallo-dependent hydrolases"/>
    <property type="match status" value="1"/>
</dbReference>
<dbReference type="RefSeq" id="XP_003059760.1">
    <property type="nucleotide sequence ID" value="XM_003059714.1"/>
</dbReference>
<evidence type="ECO:0000313" key="4">
    <source>
        <dbReference type="EMBL" id="EEH55712.1"/>
    </source>
</evidence>
<comment type="similarity">
    <text evidence="2">Belongs to the metallo-dependent hydrolases superfamily.</text>
</comment>
<dbReference type="PANTHER" id="PTHR21240:SF19">
    <property type="entry name" value="CATALYTIC_ HYDROLASE"/>
    <property type="match status" value="1"/>
</dbReference>
<keyword evidence="2" id="KW-0210">Decarboxylase</keyword>
<dbReference type="OMA" id="AECGYKE"/>
<dbReference type="GeneID" id="9685485"/>
<dbReference type="PANTHER" id="PTHR21240">
    <property type="entry name" value="2-AMINO-3-CARBOXYLMUCONATE-6-SEMIALDEHYDE DECARBOXYLASE"/>
    <property type="match status" value="1"/>
</dbReference>
<evidence type="ECO:0000256" key="1">
    <source>
        <dbReference type="ARBA" id="ARBA00023239"/>
    </source>
</evidence>
<keyword evidence="1 2" id="KW-0456">Lyase</keyword>
<dbReference type="EMBL" id="GG663741">
    <property type="protein sequence ID" value="EEH55712.1"/>
    <property type="molecule type" value="Genomic_DNA"/>
</dbReference>
<dbReference type="Proteomes" id="UP000001876">
    <property type="component" value="Unassembled WGS sequence"/>
</dbReference>
<dbReference type="KEGG" id="mpp:MICPUCDRAFT_37513"/>
<evidence type="ECO:0000313" key="5">
    <source>
        <dbReference type="Proteomes" id="UP000001876"/>
    </source>
</evidence>
<feature type="domain" description="Amidohydrolase-related" evidence="3">
    <location>
        <begin position="22"/>
        <end position="308"/>
    </location>
</feature>
<dbReference type="Pfam" id="PF04909">
    <property type="entry name" value="Amidohydro_2"/>
    <property type="match status" value="1"/>
</dbReference>
<sequence length="313" mass="33834">MASKATTPPNDAPSPSPPLVLDAHLHVWPTPTSYAYVEGKEPPASLATTATAEALVSAMDDAGIHGALIVQPINLLHDHAYVADVVRRYPGRFVACALADPTRGIAGVNDLSRLLHAGDAPGNASTGTYRAVRFNPGLWPEGARMTDEVGVAMFELCGERRAPVGFMCFHGLHLHVEDIKELMRASPRTPVMIDHFGFCKGVDDPNWKALLELAKFPQVGVKASAQFRVLPLDASDEDKEWPYPTTGAQLRQLIDAFGVERVLWGSDFPYVTRECGYAEAATILENCGAGVTPEEKALLMGGNLQRTFPGGWY</sequence>
<organism evidence="5">
    <name type="scientific">Micromonas pusilla (strain CCMP1545)</name>
    <name type="common">Picoplanktonic green alga</name>
    <dbReference type="NCBI Taxonomy" id="564608"/>
    <lineage>
        <taxon>Eukaryota</taxon>
        <taxon>Viridiplantae</taxon>
        <taxon>Chlorophyta</taxon>
        <taxon>Mamiellophyceae</taxon>
        <taxon>Mamiellales</taxon>
        <taxon>Mamiellaceae</taxon>
        <taxon>Micromonas</taxon>
    </lineage>
</organism>
<reference evidence="4 5" key="1">
    <citation type="journal article" date="2009" name="Science">
        <title>Green evolution and dynamic adaptations revealed by genomes of the marine picoeukaryotes Micromonas.</title>
        <authorList>
            <person name="Worden A.Z."/>
            <person name="Lee J.H."/>
            <person name="Mock T."/>
            <person name="Rouze P."/>
            <person name="Simmons M.P."/>
            <person name="Aerts A.L."/>
            <person name="Allen A.E."/>
            <person name="Cuvelier M.L."/>
            <person name="Derelle E."/>
            <person name="Everett M.V."/>
            <person name="Foulon E."/>
            <person name="Grimwood J."/>
            <person name="Gundlach H."/>
            <person name="Henrissat B."/>
            <person name="Napoli C."/>
            <person name="McDonald S.M."/>
            <person name="Parker M.S."/>
            <person name="Rombauts S."/>
            <person name="Salamov A."/>
            <person name="Von Dassow P."/>
            <person name="Badger J.H."/>
            <person name="Coutinho P.M."/>
            <person name="Demir E."/>
            <person name="Dubchak I."/>
            <person name="Gentemann C."/>
            <person name="Eikrem W."/>
            <person name="Gready J.E."/>
            <person name="John U."/>
            <person name="Lanier W."/>
            <person name="Lindquist E.A."/>
            <person name="Lucas S."/>
            <person name="Mayer K.F."/>
            <person name="Moreau H."/>
            <person name="Not F."/>
            <person name="Otillar R."/>
            <person name="Panaud O."/>
            <person name="Pangilinan J."/>
            <person name="Paulsen I."/>
            <person name="Piegu B."/>
            <person name="Poliakov A."/>
            <person name="Robbens S."/>
            <person name="Schmutz J."/>
            <person name="Toulza E."/>
            <person name="Wyss T."/>
            <person name="Zelensky A."/>
            <person name="Zhou K."/>
            <person name="Armbrust E.V."/>
            <person name="Bhattacharya D."/>
            <person name="Goodenough U.W."/>
            <person name="Van de Peer Y."/>
            <person name="Grigoriev I.V."/>
        </authorList>
    </citation>
    <scope>NUCLEOTIDE SEQUENCE [LARGE SCALE GENOMIC DNA]</scope>
    <source>
        <strain evidence="4 5">CCMP1545</strain>
    </source>
</reference>
<dbReference type="AlphaFoldDB" id="C1MVJ0"/>
<dbReference type="Gene3D" id="3.20.20.140">
    <property type="entry name" value="Metal-dependent hydrolases"/>
    <property type="match status" value="1"/>
</dbReference>
<dbReference type="InterPro" id="IPR032466">
    <property type="entry name" value="Metal_Hydrolase"/>
</dbReference>
<dbReference type="OrthoDB" id="2135488at2759"/>
<dbReference type="GO" id="GO:0016787">
    <property type="term" value="F:hydrolase activity"/>
    <property type="evidence" value="ECO:0007669"/>
    <property type="project" value="InterPro"/>
</dbReference>
<name>C1MVJ0_MICPC</name>
<dbReference type="GO" id="GO:0016831">
    <property type="term" value="F:carboxy-lyase activity"/>
    <property type="evidence" value="ECO:0007669"/>
    <property type="project" value="UniProtKB-KW"/>
</dbReference>
<dbReference type="InterPro" id="IPR032465">
    <property type="entry name" value="ACMSD"/>
</dbReference>
<dbReference type="STRING" id="564608.C1MVJ0"/>
<evidence type="ECO:0000259" key="3">
    <source>
        <dbReference type="Pfam" id="PF04909"/>
    </source>
</evidence>
<evidence type="ECO:0000256" key="2">
    <source>
        <dbReference type="RuleBase" id="RU366045"/>
    </source>
</evidence>
<protein>
    <submittedName>
        <fullName evidence="4">Predicted protein</fullName>
    </submittedName>
</protein>